<dbReference type="InterPro" id="IPR029058">
    <property type="entry name" value="AB_hydrolase_fold"/>
</dbReference>
<protein>
    <recommendedName>
        <fullName evidence="1">Dienelactone hydrolase domain-containing protein</fullName>
    </recommendedName>
</protein>
<comment type="caution">
    <text evidence="2">The sequence shown here is derived from an EMBL/GenBank/DDBJ whole genome shotgun (WGS) entry which is preliminary data.</text>
</comment>
<dbReference type="PANTHER" id="PTHR47668">
    <property type="entry name" value="DIENELACTONE HYDROLASE FAMILY PROTEIN (AFU_ORTHOLOGUE AFUA_6G01940)"/>
    <property type="match status" value="1"/>
</dbReference>
<dbReference type="PANTHER" id="PTHR47668:SF1">
    <property type="entry name" value="DIENELACTONE HYDROLASE DOMAIN-CONTAINING PROTEIN-RELATED"/>
    <property type="match status" value="1"/>
</dbReference>
<name>A0ABR4BB07_9LECA</name>
<sequence length="253" mass="27854">MQQQRHSQACCNVPPAVSKGYSPKGKYIDLNGTKCYATGPSHATSAIFIIYDIFGYSDQTIQGADILAYADAESGHEHQVFVPDFFLGKPLSQSVYPPDTEEKQKTLGAFFRGPAAPPRNAEKVPELVKEIEKQCSGIQKWGSLGMCWGGKIVSLTAQSGTNFSAAAEVHPAMVDPNDAKDIRIPVCMLASKDEDADAVKKFGEALTVPNHIETFSDQVHGWMAARGDLENEKVKKEYERGYQVLLDFYHKHL</sequence>
<gene>
    <name evidence="2" type="ORF">ABVK25_004870</name>
</gene>
<feature type="domain" description="Dienelactone hydrolase" evidence="1">
    <location>
        <begin position="35"/>
        <end position="251"/>
    </location>
</feature>
<evidence type="ECO:0000313" key="3">
    <source>
        <dbReference type="Proteomes" id="UP001590951"/>
    </source>
</evidence>
<evidence type="ECO:0000259" key="1">
    <source>
        <dbReference type="Pfam" id="PF01738"/>
    </source>
</evidence>
<dbReference type="Pfam" id="PF01738">
    <property type="entry name" value="DLH"/>
    <property type="match status" value="1"/>
</dbReference>
<dbReference type="SUPFAM" id="SSF53474">
    <property type="entry name" value="alpha/beta-Hydrolases"/>
    <property type="match status" value="1"/>
</dbReference>
<keyword evidence="3" id="KW-1185">Reference proteome</keyword>
<dbReference type="Gene3D" id="3.40.50.1820">
    <property type="entry name" value="alpha/beta hydrolase"/>
    <property type="match status" value="1"/>
</dbReference>
<evidence type="ECO:0000313" key="2">
    <source>
        <dbReference type="EMBL" id="KAL2055048.1"/>
    </source>
</evidence>
<proteinExistence type="predicted"/>
<dbReference type="InterPro" id="IPR002925">
    <property type="entry name" value="Dienelactn_hydro"/>
</dbReference>
<accession>A0ABR4BB07</accession>
<dbReference type="EMBL" id="JBHFEH010000013">
    <property type="protein sequence ID" value="KAL2055048.1"/>
    <property type="molecule type" value="Genomic_DNA"/>
</dbReference>
<dbReference type="Proteomes" id="UP001590951">
    <property type="component" value="Unassembled WGS sequence"/>
</dbReference>
<reference evidence="2 3" key="1">
    <citation type="submission" date="2024-09" db="EMBL/GenBank/DDBJ databases">
        <title>Rethinking Asexuality: The Enigmatic Case of Functional Sexual Genes in Lepraria (Stereocaulaceae).</title>
        <authorList>
            <person name="Doellman M."/>
            <person name="Sun Y."/>
            <person name="Barcenas-Pena A."/>
            <person name="Lumbsch H.T."/>
            <person name="Grewe F."/>
        </authorList>
    </citation>
    <scope>NUCLEOTIDE SEQUENCE [LARGE SCALE GENOMIC DNA]</scope>
    <source>
        <strain evidence="2 3">Grewe 0041</strain>
    </source>
</reference>
<organism evidence="2 3">
    <name type="scientific">Lepraria finkii</name>
    <dbReference type="NCBI Taxonomy" id="1340010"/>
    <lineage>
        <taxon>Eukaryota</taxon>
        <taxon>Fungi</taxon>
        <taxon>Dikarya</taxon>
        <taxon>Ascomycota</taxon>
        <taxon>Pezizomycotina</taxon>
        <taxon>Lecanoromycetes</taxon>
        <taxon>OSLEUM clade</taxon>
        <taxon>Lecanoromycetidae</taxon>
        <taxon>Lecanorales</taxon>
        <taxon>Lecanorineae</taxon>
        <taxon>Stereocaulaceae</taxon>
        <taxon>Lepraria</taxon>
    </lineage>
</organism>